<protein>
    <recommendedName>
        <fullName evidence="1">F-box domain-containing protein</fullName>
    </recommendedName>
</protein>
<dbReference type="PROSITE" id="PS50181">
    <property type="entry name" value="FBOX"/>
    <property type="match status" value="1"/>
</dbReference>
<keyword evidence="3" id="KW-1185">Reference proteome</keyword>
<dbReference type="SUPFAM" id="SSF81383">
    <property type="entry name" value="F-box domain"/>
    <property type="match status" value="2"/>
</dbReference>
<evidence type="ECO:0000313" key="2">
    <source>
        <dbReference type="EMBL" id="KMZ64689.1"/>
    </source>
</evidence>
<dbReference type="EMBL" id="LFYR01001104">
    <property type="protein sequence ID" value="KMZ64689.1"/>
    <property type="molecule type" value="Genomic_DNA"/>
</dbReference>
<dbReference type="InterPro" id="IPR036047">
    <property type="entry name" value="F-box-like_dom_sf"/>
</dbReference>
<gene>
    <name evidence="2" type="ORF">ZOSMA_351G00020</name>
</gene>
<dbReference type="AlphaFoldDB" id="A0A0K9P6T0"/>
<evidence type="ECO:0000313" key="3">
    <source>
        <dbReference type="Proteomes" id="UP000036987"/>
    </source>
</evidence>
<accession>A0A0K9P6T0</accession>
<dbReference type="SMART" id="SM00256">
    <property type="entry name" value="FBOX"/>
    <property type="match status" value="2"/>
</dbReference>
<comment type="caution">
    <text evidence="2">The sequence shown here is derived from an EMBL/GenBank/DDBJ whole genome shotgun (WGS) entry which is preliminary data.</text>
</comment>
<dbReference type="OrthoDB" id="1933116at2759"/>
<feature type="domain" description="F-box" evidence="1">
    <location>
        <begin position="14"/>
        <end position="68"/>
    </location>
</feature>
<proteinExistence type="predicted"/>
<name>A0A0K9P6T0_ZOSMR</name>
<dbReference type="PANTHER" id="PTHR32212:SF446">
    <property type="entry name" value="F-BOX DOMAIN-CONTAINING PROTEIN"/>
    <property type="match status" value="1"/>
</dbReference>
<dbReference type="PANTHER" id="PTHR32212">
    <property type="entry name" value="CYCLIN-LIKE F-BOX"/>
    <property type="match status" value="1"/>
</dbReference>
<reference evidence="3" key="1">
    <citation type="journal article" date="2016" name="Nature">
        <title>The genome of the seagrass Zostera marina reveals angiosperm adaptation to the sea.</title>
        <authorList>
            <person name="Olsen J.L."/>
            <person name="Rouze P."/>
            <person name="Verhelst B."/>
            <person name="Lin Y.-C."/>
            <person name="Bayer T."/>
            <person name="Collen J."/>
            <person name="Dattolo E."/>
            <person name="De Paoli E."/>
            <person name="Dittami S."/>
            <person name="Maumus F."/>
            <person name="Michel G."/>
            <person name="Kersting A."/>
            <person name="Lauritano C."/>
            <person name="Lohaus R."/>
            <person name="Toepel M."/>
            <person name="Tonon T."/>
            <person name="Vanneste K."/>
            <person name="Amirebrahimi M."/>
            <person name="Brakel J."/>
            <person name="Bostroem C."/>
            <person name="Chovatia M."/>
            <person name="Grimwood J."/>
            <person name="Jenkins J.W."/>
            <person name="Jueterbock A."/>
            <person name="Mraz A."/>
            <person name="Stam W.T."/>
            <person name="Tice H."/>
            <person name="Bornberg-Bauer E."/>
            <person name="Green P.J."/>
            <person name="Pearson G.A."/>
            <person name="Procaccini G."/>
            <person name="Duarte C.M."/>
            <person name="Schmutz J."/>
            <person name="Reusch T.B.H."/>
            <person name="Van de Peer Y."/>
        </authorList>
    </citation>
    <scope>NUCLEOTIDE SEQUENCE [LARGE SCALE GENOMIC DNA]</scope>
    <source>
        <strain evidence="3">cv. Finnish</strain>
    </source>
</reference>
<dbReference type="Pfam" id="PF00646">
    <property type="entry name" value="F-box"/>
    <property type="match status" value="2"/>
</dbReference>
<dbReference type="Proteomes" id="UP000036987">
    <property type="component" value="Unassembled WGS sequence"/>
</dbReference>
<dbReference type="InterPro" id="IPR001810">
    <property type="entry name" value="F-box_dom"/>
</dbReference>
<sequence length="168" mass="19807">MVEKLNINKLKTGKDRISSLPEQAINKILGSFPIRDAISTSFLSKRWIYKWRSMSDLIFHSDSFYRSERGPPSSFTRIYLSKVYRILFLQRGDIRMGRKHHIFRIAMAEKLKITKLKTRKDRISSLPEQAINKILGSLPIRDAISRSFLSKGWKYKWRSMSDLIFHID</sequence>
<organism evidence="2 3">
    <name type="scientific">Zostera marina</name>
    <name type="common">Eelgrass</name>
    <dbReference type="NCBI Taxonomy" id="29655"/>
    <lineage>
        <taxon>Eukaryota</taxon>
        <taxon>Viridiplantae</taxon>
        <taxon>Streptophyta</taxon>
        <taxon>Embryophyta</taxon>
        <taxon>Tracheophyta</taxon>
        <taxon>Spermatophyta</taxon>
        <taxon>Magnoliopsida</taxon>
        <taxon>Liliopsida</taxon>
        <taxon>Zosteraceae</taxon>
        <taxon>Zostera</taxon>
    </lineage>
</organism>
<evidence type="ECO:0000259" key="1">
    <source>
        <dbReference type="PROSITE" id="PS50181"/>
    </source>
</evidence>